<dbReference type="Pfam" id="PF25967">
    <property type="entry name" value="RND-MFP_C"/>
    <property type="match status" value="1"/>
</dbReference>
<dbReference type="GO" id="GO:1990281">
    <property type="term" value="C:efflux pump complex"/>
    <property type="evidence" value="ECO:0007669"/>
    <property type="project" value="TreeGrafter"/>
</dbReference>
<feature type="coiled-coil region" evidence="2">
    <location>
        <begin position="100"/>
        <end position="165"/>
    </location>
</feature>
<reference evidence="7" key="1">
    <citation type="submission" date="2015-07" db="EMBL/GenBank/DDBJ databases">
        <title>Discovery of a poly(ethylene terephthalate assimilation.</title>
        <authorList>
            <person name="Yoshida S."/>
            <person name="Hiraga K."/>
            <person name="Takehana T."/>
            <person name="Taniguchi I."/>
            <person name="Yamaji H."/>
            <person name="Maeda Y."/>
            <person name="Toyohara K."/>
            <person name="Miyamoto K."/>
            <person name="Kimura Y."/>
            <person name="Oda K."/>
        </authorList>
    </citation>
    <scope>NUCLEOTIDE SEQUENCE [LARGE SCALE GENOMIC DNA]</scope>
    <source>
        <strain evidence="7">NBRC 110686 / TISTR 2288 / 201-F6</strain>
    </source>
</reference>
<dbReference type="InterPro" id="IPR006143">
    <property type="entry name" value="RND_pump_MFP"/>
</dbReference>
<dbReference type="AlphaFoldDB" id="A0A0K8NZ58"/>
<feature type="signal peptide" evidence="3">
    <location>
        <begin position="1"/>
        <end position="20"/>
    </location>
</feature>
<gene>
    <name evidence="6" type="ORF">ISF6_1372</name>
</gene>
<protein>
    <submittedName>
        <fullName evidence="6">Putative Co/Zn/Cd efflux system membrane fusion protein</fullName>
    </submittedName>
</protein>
<dbReference type="OrthoDB" id="9806939at2"/>
<sequence length="385" mass="39744">MRVIQTLAVAASVAAAVLSAACSKPAPPPEPVRAVRTIELRAGDGAPSIDYAAEIRARTETRLSFRVGGKLVERRVDLGDRVRAGQPVARLDPQDLRLGQDNARAALAAAEASLELAQADFRRYRDLRDQGFISFAELERRETTLKSAQAQQRQAQAQAAVQANQASYASLVADAAGVVTGIDAEPGAVLAAGAPVLRLALDGPRDVVFAVPEDKVEQLRRAAAQPGALQVLPWGQGATPLPATLREIAAAADPVTRTFLAKADLGAAANAAVRLGQTATVRLRLPATGAALRLPLAALKEEQGRSIVWLVDRASMTVRAQPVQLGGADGNEVIVASGLQPGQWVVTAGVHVLRPGQKVTLYGAAPAGAASAAAAPGTASSGAGR</sequence>
<dbReference type="NCBIfam" id="TIGR01730">
    <property type="entry name" value="RND_mfp"/>
    <property type="match status" value="1"/>
</dbReference>
<dbReference type="RefSeq" id="WP_054019645.1">
    <property type="nucleotide sequence ID" value="NZ_BBYR01000024.1"/>
</dbReference>
<dbReference type="SUPFAM" id="SSF111369">
    <property type="entry name" value="HlyD-like secretion proteins"/>
    <property type="match status" value="1"/>
</dbReference>
<dbReference type="Proteomes" id="UP000037660">
    <property type="component" value="Unassembled WGS sequence"/>
</dbReference>
<keyword evidence="7" id="KW-1185">Reference proteome</keyword>
<dbReference type="STRING" id="1547922.ISF6_1372"/>
<feature type="domain" description="Multidrug resistance protein MdtA-like C-terminal permuted SH3" evidence="5">
    <location>
        <begin position="292"/>
        <end position="350"/>
    </location>
</feature>
<dbReference type="InterPro" id="IPR058627">
    <property type="entry name" value="MdtA-like_C"/>
</dbReference>
<dbReference type="Gene3D" id="2.40.420.20">
    <property type="match status" value="1"/>
</dbReference>
<dbReference type="Gene3D" id="1.10.287.470">
    <property type="entry name" value="Helix hairpin bin"/>
    <property type="match status" value="1"/>
</dbReference>
<dbReference type="Pfam" id="PF25876">
    <property type="entry name" value="HH_MFP_RND"/>
    <property type="match status" value="1"/>
</dbReference>
<dbReference type="GO" id="GO:0015562">
    <property type="term" value="F:efflux transmembrane transporter activity"/>
    <property type="evidence" value="ECO:0007669"/>
    <property type="project" value="TreeGrafter"/>
</dbReference>
<name>A0A0K8NZ58_PISS1</name>
<evidence type="ECO:0000313" key="7">
    <source>
        <dbReference type="Proteomes" id="UP000037660"/>
    </source>
</evidence>
<keyword evidence="3" id="KW-0732">Signal</keyword>
<dbReference type="InterPro" id="IPR058624">
    <property type="entry name" value="MdtA-like_HH"/>
</dbReference>
<dbReference type="PROSITE" id="PS51257">
    <property type="entry name" value="PROKAR_LIPOPROTEIN"/>
    <property type="match status" value="1"/>
</dbReference>
<reference evidence="6 7" key="2">
    <citation type="journal article" date="2016" name="Science">
        <title>A bacterium that degrades and assimilates poly(ethylene terephthalate).</title>
        <authorList>
            <person name="Yoshida S."/>
            <person name="Hiraga K."/>
            <person name="Takehana T."/>
            <person name="Taniguchi I."/>
            <person name="Yamaji H."/>
            <person name="Maeda Y."/>
            <person name="Toyohara K."/>
            <person name="Miyamoto K."/>
            <person name="Kimura Y."/>
            <person name="Oda K."/>
        </authorList>
    </citation>
    <scope>NUCLEOTIDE SEQUENCE [LARGE SCALE GENOMIC DNA]</scope>
    <source>
        <strain evidence="7">NBRC 110686 / TISTR 2288 / 201-F6</strain>
    </source>
</reference>
<comment type="similarity">
    <text evidence="1">Belongs to the membrane fusion protein (MFP) (TC 8.A.1) family.</text>
</comment>
<dbReference type="PANTHER" id="PTHR30469">
    <property type="entry name" value="MULTIDRUG RESISTANCE PROTEIN MDTA"/>
    <property type="match status" value="1"/>
</dbReference>
<evidence type="ECO:0000256" key="3">
    <source>
        <dbReference type="SAM" id="SignalP"/>
    </source>
</evidence>
<proteinExistence type="inferred from homology"/>
<keyword evidence="2" id="KW-0175">Coiled coil</keyword>
<evidence type="ECO:0000259" key="4">
    <source>
        <dbReference type="Pfam" id="PF25876"/>
    </source>
</evidence>
<feature type="domain" description="Multidrug resistance protein MdtA-like alpha-helical hairpin" evidence="4">
    <location>
        <begin position="101"/>
        <end position="158"/>
    </location>
</feature>
<evidence type="ECO:0000259" key="5">
    <source>
        <dbReference type="Pfam" id="PF25967"/>
    </source>
</evidence>
<dbReference type="Gene3D" id="2.40.50.100">
    <property type="match status" value="1"/>
</dbReference>
<dbReference type="EMBL" id="BBYR01000024">
    <property type="protein sequence ID" value="GAP35599.1"/>
    <property type="molecule type" value="Genomic_DNA"/>
</dbReference>
<dbReference type="Gene3D" id="2.40.30.170">
    <property type="match status" value="1"/>
</dbReference>
<evidence type="ECO:0000313" key="6">
    <source>
        <dbReference type="EMBL" id="GAP35599.1"/>
    </source>
</evidence>
<evidence type="ECO:0000256" key="2">
    <source>
        <dbReference type="SAM" id="Coils"/>
    </source>
</evidence>
<accession>A0A0K8NZ58</accession>
<dbReference type="PANTHER" id="PTHR30469:SF15">
    <property type="entry name" value="HLYD FAMILY OF SECRETION PROTEINS"/>
    <property type="match status" value="1"/>
</dbReference>
<evidence type="ECO:0000256" key="1">
    <source>
        <dbReference type="ARBA" id="ARBA00009477"/>
    </source>
</evidence>
<organism evidence="6 7">
    <name type="scientific">Piscinibacter sakaiensis</name>
    <name type="common">Ideonella sakaiensis</name>
    <dbReference type="NCBI Taxonomy" id="1547922"/>
    <lineage>
        <taxon>Bacteria</taxon>
        <taxon>Pseudomonadati</taxon>
        <taxon>Pseudomonadota</taxon>
        <taxon>Betaproteobacteria</taxon>
        <taxon>Burkholderiales</taxon>
        <taxon>Sphaerotilaceae</taxon>
        <taxon>Piscinibacter</taxon>
    </lineage>
</organism>
<comment type="caution">
    <text evidence="6">The sequence shown here is derived from an EMBL/GenBank/DDBJ whole genome shotgun (WGS) entry which is preliminary data.</text>
</comment>
<feature type="chain" id="PRO_5005513551" evidence="3">
    <location>
        <begin position="21"/>
        <end position="385"/>
    </location>
</feature>